<evidence type="ECO:0000313" key="2">
    <source>
        <dbReference type="EMBL" id="MDT0691143.1"/>
    </source>
</evidence>
<dbReference type="InterPro" id="IPR025877">
    <property type="entry name" value="MobA-like_NTP_Trfase"/>
</dbReference>
<sequence>MKGDTKIGVIILAAGSSSRLGYPKQLVEFRGKSLLQHSIDVADSLHFDVQILLMGAKAGEILKKIECRNFEIVINDNWKEGIGTSISKGIFEALHLQNDLDYVLILLSDQPFITTEKIREIIRVKLESKKSATFSEYLGEAGVPAIFSKETFSDLQELKKDQGAKKLILKNRIEFELVKFEGGNFDVDTAADVDFLKRLEEE</sequence>
<protein>
    <submittedName>
        <fullName evidence="2">Nucleotidyltransferase family protein</fullName>
    </submittedName>
</protein>
<dbReference type="RefSeq" id="WP_311686351.1">
    <property type="nucleotide sequence ID" value="NZ_JAVRHM010000020.1"/>
</dbReference>
<gene>
    <name evidence="2" type="ORF">RM549_15215</name>
</gene>
<dbReference type="Pfam" id="PF12804">
    <property type="entry name" value="NTP_transf_3"/>
    <property type="match status" value="1"/>
</dbReference>
<comment type="caution">
    <text evidence="2">The sequence shown here is derived from an EMBL/GenBank/DDBJ whole genome shotgun (WGS) entry which is preliminary data.</text>
</comment>
<dbReference type="Proteomes" id="UP001261624">
    <property type="component" value="Unassembled WGS sequence"/>
</dbReference>
<dbReference type="InterPro" id="IPR029044">
    <property type="entry name" value="Nucleotide-diphossugar_trans"/>
</dbReference>
<dbReference type="Gene3D" id="3.90.550.10">
    <property type="entry name" value="Spore Coat Polysaccharide Biosynthesis Protein SpsA, Chain A"/>
    <property type="match status" value="1"/>
</dbReference>
<evidence type="ECO:0000313" key="3">
    <source>
        <dbReference type="Proteomes" id="UP001261624"/>
    </source>
</evidence>
<dbReference type="PANTHER" id="PTHR43777:SF1">
    <property type="entry name" value="MOLYBDENUM COFACTOR CYTIDYLYLTRANSFERASE"/>
    <property type="match status" value="1"/>
</dbReference>
<reference evidence="2 3" key="1">
    <citation type="submission" date="2023-09" db="EMBL/GenBank/DDBJ databases">
        <authorList>
            <person name="Rey-Velasco X."/>
        </authorList>
    </citation>
    <scope>NUCLEOTIDE SEQUENCE [LARGE SCALE GENOMIC DNA]</scope>
    <source>
        <strain evidence="2 3">F188</strain>
    </source>
</reference>
<dbReference type="SUPFAM" id="SSF53448">
    <property type="entry name" value="Nucleotide-diphospho-sugar transferases"/>
    <property type="match status" value="1"/>
</dbReference>
<organism evidence="2 3">
    <name type="scientific">Autumnicola patrickiae</name>
    <dbReference type="NCBI Taxonomy" id="3075591"/>
    <lineage>
        <taxon>Bacteria</taxon>
        <taxon>Pseudomonadati</taxon>
        <taxon>Bacteroidota</taxon>
        <taxon>Flavobacteriia</taxon>
        <taxon>Flavobacteriales</taxon>
        <taxon>Flavobacteriaceae</taxon>
        <taxon>Autumnicola</taxon>
    </lineage>
</organism>
<dbReference type="PANTHER" id="PTHR43777">
    <property type="entry name" value="MOLYBDENUM COFACTOR CYTIDYLYLTRANSFERASE"/>
    <property type="match status" value="1"/>
</dbReference>
<name>A0ABU3E577_9FLAO</name>
<keyword evidence="3" id="KW-1185">Reference proteome</keyword>
<feature type="domain" description="MobA-like NTP transferase" evidence="1">
    <location>
        <begin position="9"/>
        <end position="169"/>
    </location>
</feature>
<dbReference type="EMBL" id="JAVRHM010000020">
    <property type="protein sequence ID" value="MDT0691143.1"/>
    <property type="molecule type" value="Genomic_DNA"/>
</dbReference>
<dbReference type="CDD" id="cd04182">
    <property type="entry name" value="GT_2_like_f"/>
    <property type="match status" value="1"/>
</dbReference>
<proteinExistence type="predicted"/>
<evidence type="ECO:0000259" key="1">
    <source>
        <dbReference type="Pfam" id="PF12804"/>
    </source>
</evidence>
<accession>A0ABU3E577</accession>